<dbReference type="EMBL" id="AP019827">
    <property type="protein sequence ID" value="BBM41707.1"/>
    <property type="molecule type" value="Genomic_DNA"/>
</dbReference>
<gene>
    <name evidence="1" type="ORF">JCM16776_1955</name>
</gene>
<proteinExistence type="predicted"/>
<organism evidence="1 2">
    <name type="scientific">Leptotrichia shahii</name>
    <dbReference type="NCBI Taxonomy" id="157691"/>
    <lineage>
        <taxon>Bacteria</taxon>
        <taxon>Fusobacteriati</taxon>
        <taxon>Fusobacteriota</taxon>
        <taxon>Fusobacteriia</taxon>
        <taxon>Fusobacteriales</taxon>
        <taxon>Leptotrichiaceae</taxon>
        <taxon>Leptotrichia</taxon>
    </lineage>
</organism>
<evidence type="ECO:0000313" key="2">
    <source>
        <dbReference type="Proteomes" id="UP000322617"/>
    </source>
</evidence>
<accession>A0A510JRN9</accession>
<name>A0A510JRN9_9FUSO</name>
<reference evidence="1 2" key="1">
    <citation type="submission" date="2019-07" db="EMBL/GenBank/DDBJ databases">
        <title>Complete Genome Sequence of Leptotrichia shahii Strain JCM 16776.</title>
        <authorList>
            <person name="Watanabe S."/>
            <person name="Cui L."/>
        </authorList>
    </citation>
    <scope>NUCLEOTIDE SEQUENCE [LARGE SCALE GENOMIC DNA]</scope>
    <source>
        <strain evidence="1 2">JCM16776</strain>
    </source>
</reference>
<dbReference type="RefSeq" id="WP_269473392.1">
    <property type="nucleotide sequence ID" value="NZ_AP019827.1"/>
</dbReference>
<evidence type="ECO:0000313" key="1">
    <source>
        <dbReference type="EMBL" id="BBM41707.1"/>
    </source>
</evidence>
<dbReference type="KEGG" id="lsz:JCM16776_1955"/>
<sequence length="42" mass="4984">MKLQNKDSVMNLGDTSFRRKNLLDDCNVTGNYRTIRRMGYEE</sequence>
<dbReference type="AlphaFoldDB" id="A0A510JRN9"/>
<protein>
    <submittedName>
        <fullName evidence="1">Uncharacterized protein</fullName>
    </submittedName>
</protein>
<keyword evidence="2" id="KW-1185">Reference proteome</keyword>
<dbReference type="Proteomes" id="UP000322617">
    <property type="component" value="Chromosome"/>
</dbReference>